<organism evidence="2 3">
    <name type="scientific">Chryseobacterium polytrichastri</name>
    <dbReference type="NCBI Taxonomy" id="1302687"/>
    <lineage>
        <taxon>Bacteria</taxon>
        <taxon>Pseudomonadati</taxon>
        <taxon>Bacteroidota</taxon>
        <taxon>Flavobacteriia</taxon>
        <taxon>Flavobacteriales</taxon>
        <taxon>Weeksellaceae</taxon>
        <taxon>Chryseobacterium group</taxon>
        <taxon>Chryseobacterium</taxon>
    </lineage>
</organism>
<proteinExistence type="predicted"/>
<sequence>MDPKEINKGKSSEIQADKDLDTSSLSKKTKEAEKENSQNSTTNKSGKNGG</sequence>
<evidence type="ECO:0000256" key="1">
    <source>
        <dbReference type="SAM" id="MobiDB-lite"/>
    </source>
</evidence>
<evidence type="ECO:0000313" key="3">
    <source>
        <dbReference type="Proteomes" id="UP000184364"/>
    </source>
</evidence>
<accession>A0A1M6PU46</accession>
<name>A0A1M6PU46_9FLAO</name>
<evidence type="ECO:0000313" key="2">
    <source>
        <dbReference type="EMBL" id="SHK11489.1"/>
    </source>
</evidence>
<dbReference type="Proteomes" id="UP000184364">
    <property type="component" value="Unassembled WGS sequence"/>
</dbReference>
<reference evidence="3" key="1">
    <citation type="submission" date="2016-11" db="EMBL/GenBank/DDBJ databases">
        <authorList>
            <person name="Varghese N."/>
            <person name="Submissions S."/>
        </authorList>
    </citation>
    <scope>NUCLEOTIDE SEQUENCE [LARGE SCALE GENOMIC DNA]</scope>
    <source>
        <strain evidence="3">DSM 26899</strain>
    </source>
</reference>
<dbReference type="AlphaFoldDB" id="A0A1M6PU46"/>
<keyword evidence="3" id="KW-1185">Reference proteome</keyword>
<feature type="region of interest" description="Disordered" evidence="1">
    <location>
        <begin position="1"/>
        <end position="50"/>
    </location>
</feature>
<feature type="compositionally biased region" description="Polar residues" evidence="1">
    <location>
        <begin position="37"/>
        <end position="50"/>
    </location>
</feature>
<dbReference type="STRING" id="1302687.SAMN05444267_1001117"/>
<dbReference type="RefSeq" id="WP_175549548.1">
    <property type="nucleotide sequence ID" value="NZ_FRAV01000001.1"/>
</dbReference>
<dbReference type="EMBL" id="FRAV01000001">
    <property type="protein sequence ID" value="SHK11489.1"/>
    <property type="molecule type" value="Genomic_DNA"/>
</dbReference>
<protein>
    <submittedName>
        <fullName evidence="2">Uncharacterized protein</fullName>
    </submittedName>
</protein>
<gene>
    <name evidence="2" type="ORF">SAMN05444267_1001117</name>
</gene>
<feature type="compositionally biased region" description="Basic and acidic residues" evidence="1">
    <location>
        <begin position="1"/>
        <end position="21"/>
    </location>
</feature>